<protein>
    <submittedName>
        <fullName evidence="2">Uncharacterized protein</fullName>
    </submittedName>
</protein>
<feature type="signal peptide" evidence="1">
    <location>
        <begin position="1"/>
        <end position="35"/>
    </location>
</feature>
<gene>
    <name evidence="2" type="ORF">KC19_8G035300</name>
</gene>
<evidence type="ECO:0000313" key="2">
    <source>
        <dbReference type="EMBL" id="KAG0563490.1"/>
    </source>
</evidence>
<comment type="caution">
    <text evidence="2">The sequence shown here is derived from an EMBL/GenBank/DDBJ whole genome shotgun (WGS) entry which is preliminary data.</text>
</comment>
<dbReference type="Proteomes" id="UP000822688">
    <property type="component" value="Chromosome 8"/>
</dbReference>
<evidence type="ECO:0000256" key="1">
    <source>
        <dbReference type="SAM" id="SignalP"/>
    </source>
</evidence>
<dbReference type="EMBL" id="CM026429">
    <property type="protein sequence ID" value="KAG0563490.1"/>
    <property type="molecule type" value="Genomic_DNA"/>
</dbReference>
<keyword evidence="3" id="KW-1185">Reference proteome</keyword>
<accession>A0A8T0GWT1</accession>
<organism evidence="2 3">
    <name type="scientific">Ceratodon purpureus</name>
    <name type="common">Fire moss</name>
    <name type="synonym">Dicranum purpureum</name>
    <dbReference type="NCBI Taxonomy" id="3225"/>
    <lineage>
        <taxon>Eukaryota</taxon>
        <taxon>Viridiplantae</taxon>
        <taxon>Streptophyta</taxon>
        <taxon>Embryophyta</taxon>
        <taxon>Bryophyta</taxon>
        <taxon>Bryophytina</taxon>
        <taxon>Bryopsida</taxon>
        <taxon>Dicranidae</taxon>
        <taxon>Pseudoditrichales</taxon>
        <taxon>Ditrichaceae</taxon>
        <taxon>Ceratodon</taxon>
    </lineage>
</organism>
<keyword evidence="1" id="KW-0732">Signal</keyword>
<reference evidence="2" key="1">
    <citation type="submission" date="2020-06" db="EMBL/GenBank/DDBJ databases">
        <title>WGS assembly of Ceratodon purpureus strain R40.</title>
        <authorList>
            <person name="Carey S.B."/>
            <person name="Jenkins J."/>
            <person name="Shu S."/>
            <person name="Lovell J.T."/>
            <person name="Sreedasyam A."/>
            <person name="Maumus F."/>
            <person name="Tiley G.P."/>
            <person name="Fernandez-Pozo N."/>
            <person name="Barry K."/>
            <person name="Chen C."/>
            <person name="Wang M."/>
            <person name="Lipzen A."/>
            <person name="Daum C."/>
            <person name="Saski C.A."/>
            <person name="Payton A.C."/>
            <person name="Mcbreen J.C."/>
            <person name="Conrad R.E."/>
            <person name="Kollar L.M."/>
            <person name="Olsson S."/>
            <person name="Huttunen S."/>
            <person name="Landis J.B."/>
            <person name="Wickett N.J."/>
            <person name="Johnson M.G."/>
            <person name="Rensing S.A."/>
            <person name="Grimwood J."/>
            <person name="Schmutz J."/>
            <person name="Mcdaniel S.F."/>
        </authorList>
    </citation>
    <scope>NUCLEOTIDE SEQUENCE</scope>
    <source>
        <strain evidence="2">R40</strain>
    </source>
</reference>
<sequence length="120" mass="13253">MAPKPNFRLSKARATLMAFIAALAVLVLLAAPASAQCQCSYGVISYSNGARCWYGGPGTGRYDVLPYNYRYNINCQRTGPTVGGNNWWNRVVYNGAYCYVSDYYMTTGCPTRCYNLPLCA</sequence>
<name>A0A8T0GWT1_CERPU</name>
<proteinExistence type="predicted"/>
<feature type="chain" id="PRO_5035858379" evidence="1">
    <location>
        <begin position="36"/>
        <end position="120"/>
    </location>
</feature>
<dbReference type="AlphaFoldDB" id="A0A8T0GWT1"/>
<evidence type="ECO:0000313" key="3">
    <source>
        <dbReference type="Proteomes" id="UP000822688"/>
    </source>
</evidence>